<name>A0ABV5NQA8_9ACTN</name>
<keyword evidence="3" id="KW-0378">Hydrolase</keyword>
<keyword evidence="4" id="KW-1185">Reference proteome</keyword>
<sequence>MRSLTRSAAVLVLLALPACGDVADPPLGARLPAPVLMFVGDSFAVGSGPVPRWESYASQTARLMGWQPIIAGASGTGFCNAGRAGRTFRRSYELELAWRPAPDLLVISGGHNDRRWSPDDVRRAATALLAQVRTHWPETRTVMVGPIWLEDPPRRAYGVRDALAQAAAAGKVPFLDPMLRTWPREAVLPDGIHPTRAGHERLAAWLAGELKAHQRAYQGP</sequence>
<accession>A0ABV5NQA8</accession>
<dbReference type="RefSeq" id="WP_364378006.1">
    <property type="nucleotide sequence ID" value="NZ_JBHMCF010000025.1"/>
</dbReference>
<evidence type="ECO:0000256" key="1">
    <source>
        <dbReference type="SAM" id="SignalP"/>
    </source>
</evidence>
<dbReference type="InterPro" id="IPR051532">
    <property type="entry name" value="Ester_Hydrolysis_Enzymes"/>
</dbReference>
<dbReference type="Gene3D" id="3.40.50.1110">
    <property type="entry name" value="SGNH hydrolase"/>
    <property type="match status" value="1"/>
</dbReference>
<keyword evidence="1" id="KW-0732">Signal</keyword>
<feature type="signal peptide" evidence="1">
    <location>
        <begin position="1"/>
        <end position="23"/>
    </location>
</feature>
<evidence type="ECO:0000313" key="3">
    <source>
        <dbReference type="EMBL" id="MFB9472432.1"/>
    </source>
</evidence>
<comment type="caution">
    <text evidence="3">The sequence shown here is derived from an EMBL/GenBank/DDBJ whole genome shotgun (WGS) entry which is preliminary data.</text>
</comment>
<proteinExistence type="predicted"/>
<dbReference type="InterPro" id="IPR036514">
    <property type="entry name" value="SGNH_hydro_sf"/>
</dbReference>
<evidence type="ECO:0000259" key="2">
    <source>
        <dbReference type="Pfam" id="PF13472"/>
    </source>
</evidence>
<dbReference type="GO" id="GO:0016787">
    <property type="term" value="F:hydrolase activity"/>
    <property type="evidence" value="ECO:0007669"/>
    <property type="project" value="UniProtKB-KW"/>
</dbReference>
<dbReference type="CDD" id="cd00229">
    <property type="entry name" value="SGNH_hydrolase"/>
    <property type="match status" value="1"/>
</dbReference>
<protein>
    <submittedName>
        <fullName evidence="3">SGNH/GDSL hydrolase family protein</fullName>
    </submittedName>
</protein>
<evidence type="ECO:0000313" key="4">
    <source>
        <dbReference type="Proteomes" id="UP001589568"/>
    </source>
</evidence>
<dbReference type="Pfam" id="PF13472">
    <property type="entry name" value="Lipase_GDSL_2"/>
    <property type="match status" value="1"/>
</dbReference>
<feature type="domain" description="SGNH hydrolase-type esterase" evidence="2">
    <location>
        <begin position="38"/>
        <end position="201"/>
    </location>
</feature>
<reference evidence="3 4" key="1">
    <citation type="submission" date="2024-09" db="EMBL/GenBank/DDBJ databases">
        <authorList>
            <person name="Sun Q."/>
            <person name="Mori K."/>
        </authorList>
    </citation>
    <scope>NUCLEOTIDE SEQUENCE [LARGE SCALE GENOMIC DNA]</scope>
    <source>
        <strain evidence="3 4">JCM 3324</strain>
    </source>
</reference>
<organism evidence="3 4">
    <name type="scientific">Nonomuraea salmonea</name>
    <dbReference type="NCBI Taxonomy" id="46181"/>
    <lineage>
        <taxon>Bacteria</taxon>
        <taxon>Bacillati</taxon>
        <taxon>Actinomycetota</taxon>
        <taxon>Actinomycetes</taxon>
        <taxon>Streptosporangiales</taxon>
        <taxon>Streptosporangiaceae</taxon>
        <taxon>Nonomuraea</taxon>
    </lineage>
</organism>
<dbReference type="Proteomes" id="UP001589568">
    <property type="component" value="Unassembled WGS sequence"/>
</dbReference>
<dbReference type="EMBL" id="JBHMCF010000025">
    <property type="protein sequence ID" value="MFB9472432.1"/>
    <property type="molecule type" value="Genomic_DNA"/>
</dbReference>
<dbReference type="SUPFAM" id="SSF52266">
    <property type="entry name" value="SGNH hydrolase"/>
    <property type="match status" value="1"/>
</dbReference>
<dbReference type="InterPro" id="IPR013830">
    <property type="entry name" value="SGNH_hydro"/>
</dbReference>
<feature type="chain" id="PRO_5046948362" evidence="1">
    <location>
        <begin position="24"/>
        <end position="220"/>
    </location>
</feature>
<dbReference type="PANTHER" id="PTHR30383">
    <property type="entry name" value="THIOESTERASE 1/PROTEASE 1/LYSOPHOSPHOLIPASE L1"/>
    <property type="match status" value="1"/>
</dbReference>
<gene>
    <name evidence="3" type="ORF">ACFFR3_23230</name>
</gene>